<comment type="similarity">
    <text evidence="1">Belongs to the LytR/CpsA/Psr (LCP) family.</text>
</comment>
<keyword evidence="3" id="KW-0812">Transmembrane</keyword>
<feature type="region of interest" description="Disordered" evidence="2">
    <location>
        <begin position="1"/>
        <end position="22"/>
    </location>
</feature>
<organism evidence="5 6">
    <name type="scientific">Microbacterium aurantiacum</name>
    <dbReference type="NCBI Taxonomy" id="162393"/>
    <lineage>
        <taxon>Bacteria</taxon>
        <taxon>Bacillati</taxon>
        <taxon>Actinomycetota</taxon>
        <taxon>Actinomycetes</taxon>
        <taxon>Micrococcales</taxon>
        <taxon>Microbacteriaceae</taxon>
        <taxon>Microbacterium</taxon>
    </lineage>
</organism>
<feature type="domain" description="Cell envelope-related transcriptional attenuator" evidence="4">
    <location>
        <begin position="120"/>
        <end position="275"/>
    </location>
</feature>
<evidence type="ECO:0000259" key="4">
    <source>
        <dbReference type="Pfam" id="PF03816"/>
    </source>
</evidence>
<dbReference type="Pfam" id="PF03816">
    <property type="entry name" value="LytR_cpsA_psr"/>
    <property type="match status" value="1"/>
</dbReference>
<feature type="region of interest" description="Disordered" evidence="2">
    <location>
        <begin position="377"/>
        <end position="442"/>
    </location>
</feature>
<comment type="caution">
    <text evidence="5">The sequence shown here is derived from an EMBL/GenBank/DDBJ whole genome shotgun (WGS) entry which is preliminary data.</text>
</comment>
<sequence length="442" mass="46264">MSEKSQPSSRRPASGRRTVARHGELRSPHPFASLMKIVGIMLAVVLVSGAGIAAYAVTDIATGFADEAVELEGQESVPPDIGAIEGGVNMFLAGTDACEPEYAQFFGDRCSGADAEGELNDVNMLVHISDEPRRVTVVSFPRDLMVEIPSCTREDGSESSPQSYAPINSAFSVGGLSCVVKTVSQLSGQNIPFAAKVTWGGVIEITDAVGGVEVCLASGIRDVNTGIDWPAGNRTIQGIEALQFLRTRYGVGDGSDLGRISNQQQYMSRLARKLISGEVLSDPATLYRLATTTVDNVTPSQSLTNPLTLVQIALAVRDVPFDEIVFVQYPVLTDPYDENKVVPDEASASVLWDAIAANQPLTLTGEAGANEGVVVVEDGEPAPENGGEAAPEDGGEVAPEEDGEAVEPTPAPTETSVALPSTIPGSTAAQETCSNGNLRGFG</sequence>
<dbReference type="PANTHER" id="PTHR33392">
    <property type="entry name" value="POLYISOPRENYL-TEICHOIC ACID--PEPTIDOGLYCAN TEICHOIC ACID TRANSFERASE TAGU"/>
    <property type="match status" value="1"/>
</dbReference>
<feature type="compositionally biased region" description="Acidic residues" evidence="2">
    <location>
        <begin position="390"/>
        <end position="405"/>
    </location>
</feature>
<evidence type="ECO:0000313" key="6">
    <source>
        <dbReference type="Proteomes" id="UP000037737"/>
    </source>
</evidence>
<dbReference type="NCBIfam" id="TIGR00350">
    <property type="entry name" value="lytR_cpsA_psr"/>
    <property type="match status" value="1"/>
</dbReference>
<dbReference type="PANTHER" id="PTHR33392:SF6">
    <property type="entry name" value="POLYISOPRENYL-TEICHOIC ACID--PEPTIDOGLYCAN TEICHOIC ACID TRANSFERASE TAGU"/>
    <property type="match status" value="1"/>
</dbReference>
<evidence type="ECO:0000256" key="3">
    <source>
        <dbReference type="SAM" id="Phobius"/>
    </source>
</evidence>
<dbReference type="EMBL" id="LAVO01000003">
    <property type="protein sequence ID" value="KOS11803.1"/>
    <property type="molecule type" value="Genomic_DNA"/>
</dbReference>
<dbReference type="AlphaFoldDB" id="A0A0N0RRP1"/>
<feature type="compositionally biased region" description="Polar residues" evidence="2">
    <location>
        <begin position="1"/>
        <end position="11"/>
    </location>
</feature>
<keyword evidence="3" id="KW-1133">Transmembrane helix</keyword>
<dbReference type="InterPro" id="IPR050922">
    <property type="entry name" value="LytR/CpsA/Psr_CW_biosynth"/>
</dbReference>
<dbReference type="PATRIC" id="fig|84292.3.peg.953"/>
<gene>
    <name evidence="5" type="ORF">XI38_04605</name>
</gene>
<proteinExistence type="inferred from homology"/>
<reference evidence="5" key="1">
    <citation type="submission" date="2015-04" db="EMBL/GenBank/DDBJ databases">
        <title>Complete genome sequence of Microbacterium chocolatum SIT 101, a bacterium enantioselectively hydrolyzing mesomeric diesters.</title>
        <authorList>
            <person name="Li X."/>
            <person name="Xu Y."/>
        </authorList>
    </citation>
    <scope>NUCLEOTIDE SEQUENCE [LARGE SCALE GENOMIC DNA]</scope>
    <source>
        <strain evidence="5">SIT 101</strain>
    </source>
</reference>
<evidence type="ECO:0000313" key="5">
    <source>
        <dbReference type="EMBL" id="KOS11803.1"/>
    </source>
</evidence>
<feature type="compositionally biased region" description="Polar residues" evidence="2">
    <location>
        <begin position="412"/>
        <end position="442"/>
    </location>
</feature>
<name>A0A0N0RRP1_9MICO</name>
<evidence type="ECO:0000256" key="1">
    <source>
        <dbReference type="ARBA" id="ARBA00006068"/>
    </source>
</evidence>
<dbReference type="InterPro" id="IPR004474">
    <property type="entry name" value="LytR_CpsA_psr"/>
</dbReference>
<evidence type="ECO:0000256" key="2">
    <source>
        <dbReference type="SAM" id="MobiDB-lite"/>
    </source>
</evidence>
<keyword evidence="6" id="KW-1185">Reference proteome</keyword>
<dbReference type="Gene3D" id="3.40.630.190">
    <property type="entry name" value="LCP protein"/>
    <property type="match status" value="1"/>
</dbReference>
<accession>A0A0N0RRP1</accession>
<feature type="transmembrane region" description="Helical" evidence="3">
    <location>
        <begin position="34"/>
        <end position="57"/>
    </location>
</feature>
<dbReference type="Proteomes" id="UP000037737">
    <property type="component" value="Unassembled WGS sequence"/>
</dbReference>
<keyword evidence="3" id="KW-0472">Membrane</keyword>
<protein>
    <submittedName>
        <fullName evidence="5">Transcriptional regulator</fullName>
    </submittedName>
</protein>